<evidence type="ECO:0000313" key="3">
    <source>
        <dbReference type="Proteomes" id="UP000006334"/>
    </source>
</evidence>
<dbReference type="Proteomes" id="UP000006334">
    <property type="component" value="Unassembled WGS sequence"/>
</dbReference>
<dbReference type="PANTHER" id="PTHR22916">
    <property type="entry name" value="GLYCOSYLTRANSFERASE"/>
    <property type="match status" value="1"/>
</dbReference>
<dbReference type="InterPro" id="IPR029044">
    <property type="entry name" value="Nucleotide-diphossugar_trans"/>
</dbReference>
<organism evidence="2 3">
    <name type="scientific">Aliiglaciecola lipolytica E3</name>
    <dbReference type="NCBI Taxonomy" id="1127673"/>
    <lineage>
        <taxon>Bacteria</taxon>
        <taxon>Pseudomonadati</taxon>
        <taxon>Pseudomonadota</taxon>
        <taxon>Gammaproteobacteria</taxon>
        <taxon>Alteromonadales</taxon>
        <taxon>Alteromonadaceae</taxon>
        <taxon>Aliiglaciecola</taxon>
    </lineage>
</organism>
<sequence length="724" mass="83689">MPCYNAALYLSEALDSLINQTEKHWQLLIIDDGSTDNSLELIKHYASEDPRIKFRTRENQGLIRTLNELVEWSTAPLLARMDADDISTIDRFEKQLAFMQRYPDVDMVGCWAELFGNKQEVWHFRESDNNTRILSLFGHCCMLHASVISKRAVFENVPFNVDYQHVEDFIFLSDIIAKTNFKFGNVRQVLYRYRMHPDSVVQQYQTFRENRYKHTVLRHLQAIGLDLEETDYQAYWHFIEGNEATYRELLIMGRLLASIRKQLEHKMPDEHHEIALRWLKYCVANGHPELYFLCRADNLCFLQQKNQTSLLVPTTPTDICSLADLNDSPWVILGSGGYVKLIIEKCVQLGIRLPEYMLTSLPNSEGDFLGIPSIDEQNYNFALNHTLVFGSNVYQMSMLSRIAHRLHDEQVIYDCSSAMWSTKNSTYFNTEIDTHSDVKFVIIFDINPAEHIDNWLSHFVQSLVENDVQILIRHPLQVVSDNLLVKASHVFIWNGATAIFDCLKMRLAQLDVNFDFLECGFFPQKKYFYIDSQGINNQRELAQSKLQWVDEDIHRQRLALRAEFFSEYPSNVSGDFIFVPLQLANDSNVQRNSRFTDGMQAFIDFIEDLYPNEKIIVKKHPKDPEQYTSKRAEFSTEDSRLLISLAKHVHGINSTVLFEAALAGKSVSAEGECLLNHKYADKDTVVAAIIATQYPVHGPFGDVISNLAMKNMQNTKVNFQGVYE</sequence>
<evidence type="ECO:0000259" key="1">
    <source>
        <dbReference type="Pfam" id="PF00535"/>
    </source>
</evidence>
<comment type="caution">
    <text evidence="2">The sequence shown here is derived from an EMBL/GenBank/DDBJ whole genome shotgun (WGS) entry which is preliminary data.</text>
</comment>
<feature type="domain" description="Glycosyltransferase 2-like" evidence="1">
    <location>
        <begin position="1"/>
        <end position="126"/>
    </location>
</feature>
<dbReference type="Pfam" id="PF00535">
    <property type="entry name" value="Glycos_transf_2"/>
    <property type="match status" value="1"/>
</dbReference>
<dbReference type="eggNOG" id="COG3562">
    <property type="taxonomic scope" value="Bacteria"/>
</dbReference>
<dbReference type="EMBL" id="BAEN01000049">
    <property type="protein sequence ID" value="GAC15207.1"/>
    <property type="molecule type" value="Genomic_DNA"/>
</dbReference>
<dbReference type="GO" id="GO:0015774">
    <property type="term" value="P:polysaccharide transport"/>
    <property type="evidence" value="ECO:0007669"/>
    <property type="project" value="InterPro"/>
</dbReference>
<dbReference type="SUPFAM" id="SSF53448">
    <property type="entry name" value="Nucleotide-diphospho-sugar transferases"/>
    <property type="match status" value="1"/>
</dbReference>
<dbReference type="GO" id="GO:0016758">
    <property type="term" value="F:hexosyltransferase activity"/>
    <property type="evidence" value="ECO:0007669"/>
    <property type="project" value="UniProtKB-ARBA"/>
</dbReference>
<dbReference type="Gene3D" id="3.90.550.10">
    <property type="entry name" value="Spore Coat Polysaccharide Biosynthesis Protein SpsA, Chain A"/>
    <property type="match status" value="1"/>
</dbReference>
<proteinExistence type="predicted"/>
<dbReference type="Pfam" id="PF05159">
    <property type="entry name" value="Capsule_synth"/>
    <property type="match status" value="1"/>
</dbReference>
<dbReference type="GO" id="GO:0000271">
    <property type="term" value="P:polysaccharide biosynthetic process"/>
    <property type="evidence" value="ECO:0007669"/>
    <property type="project" value="InterPro"/>
</dbReference>
<gene>
    <name evidence="2" type="ORF">GLIP_2582</name>
</gene>
<dbReference type="STRING" id="1127673.GLIP_2582"/>
<dbReference type="eggNOG" id="COG1215">
    <property type="taxonomic scope" value="Bacteria"/>
</dbReference>
<accession>K6YAI3</accession>
<dbReference type="InterPro" id="IPR007833">
    <property type="entry name" value="Capsule_polysaccharide_synth"/>
</dbReference>
<protein>
    <recommendedName>
        <fullName evidence="1">Glycosyltransferase 2-like domain-containing protein</fullName>
    </recommendedName>
</protein>
<name>K6YAI3_9ALTE</name>
<reference evidence="2 3" key="1">
    <citation type="journal article" date="2017" name="Antonie Van Leeuwenhoek">
        <title>Rhizobium rhizosphaerae sp. nov., a novel species isolated from rice rhizosphere.</title>
        <authorList>
            <person name="Zhao J.J."/>
            <person name="Zhang J."/>
            <person name="Zhang R.J."/>
            <person name="Zhang C.W."/>
            <person name="Yin H.Q."/>
            <person name="Zhang X.X."/>
        </authorList>
    </citation>
    <scope>NUCLEOTIDE SEQUENCE [LARGE SCALE GENOMIC DNA]</scope>
    <source>
        <strain evidence="2 3">E3</strain>
    </source>
</reference>
<dbReference type="PANTHER" id="PTHR22916:SF3">
    <property type="entry name" value="UDP-GLCNAC:BETAGAL BETA-1,3-N-ACETYLGLUCOSAMINYLTRANSFERASE-LIKE PROTEIN 1"/>
    <property type="match status" value="1"/>
</dbReference>
<dbReference type="InterPro" id="IPR001173">
    <property type="entry name" value="Glyco_trans_2-like"/>
</dbReference>
<dbReference type="AlphaFoldDB" id="K6YAI3"/>
<evidence type="ECO:0000313" key="2">
    <source>
        <dbReference type="EMBL" id="GAC15207.1"/>
    </source>
</evidence>
<dbReference type="CDD" id="cd00761">
    <property type="entry name" value="Glyco_tranf_GTA_type"/>
    <property type="match status" value="1"/>
</dbReference>
<keyword evidence="3" id="KW-1185">Reference proteome</keyword>